<comment type="caution">
    <text evidence="8">The sequence shown here is derived from an EMBL/GenBank/DDBJ whole genome shotgun (WGS) entry which is preliminary data.</text>
</comment>
<sequence length="426" mass="45781">MELIMGIVLSIAIVLIVLWFNRYKVRLGLQILITMLVGIISGIVFKEAAIVFETVGIAFISLLKMLVIPLVFTTLISSIVTIKDTLQLKRIGVKTIGLFLLTAVLASSIGIVVAKLINPGKGIILNLEKNFEGREVPTFNEVFLNFMPSNPIENMANGEIIPIVLFSVLIGVALLTAQQRNIKEVAIVITFFNGLSKTFFQLTNIIIRLSPIGVFGLMANTSSSYGLDTLIPLILLVVTVYIACLIHVIFTYGSLIGFVGRVNPLGFFYRSFPAMAVAFTTRSSYGTLPVTINVITKKLKISKKIANFVAPLGATINMDACGGIYPAIVAVFVSSVYGIELTVIHYILIVLTATIASVGTAGVPGTASIMATVVLSSAGLPIEGLALILAIDAILDMARTSVNVTGDMVVSFLVGKSEKEWKAEEY</sequence>
<dbReference type="InterPro" id="IPR001991">
    <property type="entry name" value="Na-dicarboxylate_symporter"/>
</dbReference>
<dbReference type="Proteomes" id="UP001597506">
    <property type="component" value="Unassembled WGS sequence"/>
</dbReference>
<evidence type="ECO:0000256" key="1">
    <source>
        <dbReference type="ARBA" id="ARBA00004651"/>
    </source>
</evidence>
<evidence type="ECO:0000256" key="3">
    <source>
        <dbReference type="ARBA" id="ARBA00022475"/>
    </source>
</evidence>
<evidence type="ECO:0000256" key="4">
    <source>
        <dbReference type="ARBA" id="ARBA00022692"/>
    </source>
</evidence>
<keyword evidence="6 7" id="KW-0472">Membrane</keyword>
<feature type="transmembrane region" description="Helical" evidence="7">
    <location>
        <begin position="96"/>
        <end position="117"/>
    </location>
</feature>
<protein>
    <submittedName>
        <fullName evidence="8">Dicarboxylate/amino acid:cation symporter</fullName>
    </submittedName>
</protein>
<dbReference type="Pfam" id="PF00375">
    <property type="entry name" value="SDF"/>
    <property type="match status" value="1"/>
</dbReference>
<evidence type="ECO:0000313" key="8">
    <source>
        <dbReference type="EMBL" id="MFD2680916.1"/>
    </source>
</evidence>
<feature type="transmembrane region" description="Helical" evidence="7">
    <location>
        <begin position="198"/>
        <end position="218"/>
    </location>
</feature>
<gene>
    <name evidence="8" type="ORF">ACFSUL_09190</name>
</gene>
<keyword evidence="2" id="KW-0813">Transport</keyword>
<evidence type="ECO:0000256" key="2">
    <source>
        <dbReference type="ARBA" id="ARBA00022448"/>
    </source>
</evidence>
<dbReference type="InterPro" id="IPR036458">
    <property type="entry name" value="Na:dicarbo_symporter_sf"/>
</dbReference>
<feature type="transmembrane region" description="Helical" evidence="7">
    <location>
        <begin position="230"/>
        <end position="255"/>
    </location>
</feature>
<dbReference type="RefSeq" id="WP_377934728.1">
    <property type="nucleotide sequence ID" value="NZ_JBHUMF010000021.1"/>
</dbReference>
<feature type="transmembrane region" description="Helical" evidence="7">
    <location>
        <begin position="57"/>
        <end position="76"/>
    </location>
</feature>
<feature type="transmembrane region" description="Helical" evidence="7">
    <location>
        <begin position="6"/>
        <end position="21"/>
    </location>
</feature>
<keyword evidence="4 7" id="KW-0812">Transmembrane</keyword>
<feature type="transmembrane region" description="Helical" evidence="7">
    <location>
        <begin position="28"/>
        <end position="45"/>
    </location>
</feature>
<dbReference type="Gene3D" id="1.10.3860.10">
    <property type="entry name" value="Sodium:dicarboxylate symporter"/>
    <property type="match status" value="1"/>
</dbReference>
<dbReference type="PANTHER" id="PTHR42865:SF7">
    <property type="entry name" value="PROTON_GLUTAMATE-ASPARTATE SYMPORTER"/>
    <property type="match status" value="1"/>
</dbReference>
<feature type="transmembrane region" description="Helical" evidence="7">
    <location>
        <begin position="160"/>
        <end position="177"/>
    </location>
</feature>
<comment type="subcellular location">
    <subcellularLocation>
        <location evidence="1">Cell membrane</location>
        <topology evidence="1">Multi-pass membrane protein</topology>
    </subcellularLocation>
</comment>
<evidence type="ECO:0000256" key="7">
    <source>
        <dbReference type="SAM" id="Phobius"/>
    </source>
</evidence>
<dbReference type="EMBL" id="JBHUMF010000021">
    <property type="protein sequence ID" value="MFD2680916.1"/>
    <property type="molecule type" value="Genomic_DNA"/>
</dbReference>
<feature type="transmembrane region" description="Helical" evidence="7">
    <location>
        <begin position="369"/>
        <end position="391"/>
    </location>
</feature>
<evidence type="ECO:0000256" key="5">
    <source>
        <dbReference type="ARBA" id="ARBA00022989"/>
    </source>
</evidence>
<keyword evidence="5 7" id="KW-1133">Transmembrane helix</keyword>
<reference evidence="9" key="1">
    <citation type="journal article" date="2019" name="Int. J. Syst. Evol. Microbiol.">
        <title>The Global Catalogue of Microorganisms (GCM) 10K type strain sequencing project: providing services to taxonomists for standard genome sequencing and annotation.</title>
        <authorList>
            <consortium name="The Broad Institute Genomics Platform"/>
            <consortium name="The Broad Institute Genome Sequencing Center for Infectious Disease"/>
            <person name="Wu L."/>
            <person name="Ma J."/>
        </authorList>
    </citation>
    <scope>NUCLEOTIDE SEQUENCE [LARGE SCALE GENOMIC DNA]</scope>
    <source>
        <strain evidence="9">KCTC 3913</strain>
    </source>
</reference>
<evidence type="ECO:0000256" key="6">
    <source>
        <dbReference type="ARBA" id="ARBA00023136"/>
    </source>
</evidence>
<name>A0ABW5RRG0_9BACI</name>
<dbReference type="PRINTS" id="PR00173">
    <property type="entry name" value="EDTRNSPORT"/>
</dbReference>
<organism evidence="8 9">
    <name type="scientific">Bacillus seohaeanensis</name>
    <dbReference type="NCBI Taxonomy" id="284580"/>
    <lineage>
        <taxon>Bacteria</taxon>
        <taxon>Bacillati</taxon>
        <taxon>Bacillota</taxon>
        <taxon>Bacilli</taxon>
        <taxon>Bacillales</taxon>
        <taxon>Bacillaceae</taxon>
        <taxon>Bacillus</taxon>
    </lineage>
</organism>
<dbReference type="SUPFAM" id="SSF118215">
    <property type="entry name" value="Proton glutamate symport protein"/>
    <property type="match status" value="1"/>
</dbReference>
<dbReference type="PANTHER" id="PTHR42865">
    <property type="entry name" value="PROTON/GLUTAMATE-ASPARTATE SYMPORTER"/>
    <property type="match status" value="1"/>
</dbReference>
<proteinExistence type="predicted"/>
<evidence type="ECO:0000313" key="9">
    <source>
        <dbReference type="Proteomes" id="UP001597506"/>
    </source>
</evidence>
<accession>A0ABW5RRG0</accession>
<keyword evidence="9" id="KW-1185">Reference proteome</keyword>
<keyword evidence="3" id="KW-1003">Cell membrane</keyword>